<keyword evidence="1" id="KW-0812">Transmembrane</keyword>
<name>A0ABX3MWJ7_9RHOB</name>
<proteinExistence type="predicted"/>
<dbReference type="Proteomes" id="UP000190787">
    <property type="component" value="Unassembled WGS sequence"/>
</dbReference>
<keyword evidence="3" id="KW-1185">Reference proteome</keyword>
<keyword evidence="1" id="KW-1133">Transmembrane helix</keyword>
<evidence type="ECO:0000313" key="2">
    <source>
        <dbReference type="EMBL" id="OOY23664.1"/>
    </source>
</evidence>
<evidence type="ECO:0000256" key="1">
    <source>
        <dbReference type="SAM" id="Phobius"/>
    </source>
</evidence>
<keyword evidence="1" id="KW-0472">Membrane</keyword>
<feature type="transmembrane region" description="Helical" evidence="1">
    <location>
        <begin position="43"/>
        <end position="67"/>
    </location>
</feature>
<sequence length="77" mass="9030">MRAIGMLFSLGLTLAFGYAYYAQYFRWRSCFNEMGRCFDPEEGVVYHAQSGAVWLALAFVAFVVFLYQLRHMTRARR</sequence>
<evidence type="ECO:0000313" key="3">
    <source>
        <dbReference type="Proteomes" id="UP000190787"/>
    </source>
</evidence>
<gene>
    <name evidence="2" type="ORF">BMI91_14430</name>
</gene>
<reference evidence="2 3" key="1">
    <citation type="submission" date="2016-11" db="EMBL/GenBank/DDBJ databases">
        <title>A multilocus sequence analysis scheme for characterization of bacteria in the genus Thioclava.</title>
        <authorList>
            <person name="Liu Y."/>
            <person name="Shao Z."/>
        </authorList>
    </citation>
    <scope>NUCLEOTIDE SEQUENCE [LARGE SCALE GENOMIC DNA]</scope>
    <source>
        <strain evidence="2 3">TAW-CT134</strain>
    </source>
</reference>
<organism evidence="2 3">
    <name type="scientific">Thioclava sediminum</name>
    <dbReference type="NCBI Taxonomy" id="1915319"/>
    <lineage>
        <taxon>Bacteria</taxon>
        <taxon>Pseudomonadati</taxon>
        <taxon>Pseudomonadota</taxon>
        <taxon>Alphaproteobacteria</taxon>
        <taxon>Rhodobacterales</taxon>
        <taxon>Paracoccaceae</taxon>
        <taxon>Thioclava</taxon>
    </lineage>
</organism>
<dbReference type="EMBL" id="MPZV01000003">
    <property type="protein sequence ID" value="OOY23664.1"/>
    <property type="molecule type" value="Genomic_DNA"/>
</dbReference>
<protein>
    <submittedName>
        <fullName evidence="2">Uncharacterized protein</fullName>
    </submittedName>
</protein>
<comment type="caution">
    <text evidence="2">The sequence shown here is derived from an EMBL/GenBank/DDBJ whole genome shotgun (WGS) entry which is preliminary data.</text>
</comment>
<accession>A0ABX3MWJ7</accession>